<dbReference type="InterPro" id="IPR027417">
    <property type="entry name" value="P-loop_NTPase"/>
</dbReference>
<dbReference type="InterPro" id="IPR050107">
    <property type="entry name" value="ABC_carbohydrate_import_ATPase"/>
</dbReference>
<comment type="caution">
    <text evidence="5">The sequence shown here is derived from an EMBL/GenBank/DDBJ whole genome shotgun (WGS) entry which is preliminary data.</text>
</comment>
<evidence type="ECO:0000256" key="1">
    <source>
        <dbReference type="ARBA" id="ARBA00022741"/>
    </source>
</evidence>
<dbReference type="InterPro" id="IPR003593">
    <property type="entry name" value="AAA+_ATPase"/>
</dbReference>
<dbReference type="GO" id="GO:0005524">
    <property type="term" value="F:ATP binding"/>
    <property type="evidence" value="ECO:0007669"/>
    <property type="project" value="UniProtKB-KW"/>
</dbReference>
<keyword evidence="6" id="KW-1185">Reference proteome</keyword>
<sequence>MNASTAKVEVIAPREPRSPGVKPAGTPLLEMRNIVKRYGAFVALNRMNFHIGENEVVGLLGDNGAGKSTLVKMMSGINPPTSGEIYARGGKVALNCRADSEAAGIETIYQDIALVDSMPITRNIFMGREITNRWGFMKHKAMERTAIEILGSAVQISGIDDPEKEVGFLSGGQKQAVAIARAVHFKRNILLLDEPTSALSVRETEHLLGYVRDLKSEGTSSVLVTHNIYHAFQVCDRFVVMSHGAKVFEARKEDTTIEEVTDHVIRT</sequence>
<dbReference type="OrthoDB" id="9805029at2"/>
<proteinExistence type="predicted"/>
<dbReference type="PROSITE" id="PS50893">
    <property type="entry name" value="ABC_TRANSPORTER_2"/>
    <property type="match status" value="1"/>
</dbReference>
<dbReference type="InterPro" id="IPR016129">
    <property type="entry name" value="Caspase_his_AS"/>
</dbReference>
<dbReference type="SUPFAM" id="SSF52540">
    <property type="entry name" value="P-loop containing nucleoside triphosphate hydrolases"/>
    <property type="match status" value="1"/>
</dbReference>
<dbReference type="PROSITE" id="PS00211">
    <property type="entry name" value="ABC_TRANSPORTER_1"/>
    <property type="match status" value="1"/>
</dbReference>
<accession>A0A501WUB4</accession>
<evidence type="ECO:0000313" key="5">
    <source>
        <dbReference type="EMBL" id="TPE51744.1"/>
    </source>
</evidence>
<keyword evidence="2 5" id="KW-0067">ATP-binding</keyword>
<dbReference type="CDD" id="cd03216">
    <property type="entry name" value="ABC_Carb_Monos_I"/>
    <property type="match status" value="1"/>
</dbReference>
<name>A0A501WUB4_9RHOB</name>
<dbReference type="InterPro" id="IPR017871">
    <property type="entry name" value="ABC_transporter-like_CS"/>
</dbReference>
<feature type="region of interest" description="Disordered" evidence="3">
    <location>
        <begin position="1"/>
        <end position="24"/>
    </location>
</feature>
<dbReference type="AlphaFoldDB" id="A0A501WUB4"/>
<reference evidence="5 6" key="1">
    <citation type="submission" date="2019-06" db="EMBL/GenBank/DDBJ databases">
        <title>A novel bacterium of genus Amaricoccus, isolated from marine sediment.</title>
        <authorList>
            <person name="Huang H."/>
            <person name="Mo K."/>
            <person name="Hu Y."/>
        </authorList>
    </citation>
    <scope>NUCLEOTIDE SEQUENCE [LARGE SCALE GENOMIC DNA]</scope>
    <source>
        <strain evidence="5 6">HB172011</strain>
    </source>
</reference>
<protein>
    <submittedName>
        <fullName evidence="5">Sugar ABC transporter ATP-binding protein</fullName>
    </submittedName>
</protein>
<dbReference type="RefSeq" id="WP_140453717.1">
    <property type="nucleotide sequence ID" value="NZ_VFRP01000006.1"/>
</dbReference>
<dbReference type="PANTHER" id="PTHR43790">
    <property type="entry name" value="CARBOHYDRATE TRANSPORT ATP-BINDING PROTEIN MG119-RELATED"/>
    <property type="match status" value="1"/>
</dbReference>
<dbReference type="Gene3D" id="3.40.50.300">
    <property type="entry name" value="P-loop containing nucleotide triphosphate hydrolases"/>
    <property type="match status" value="1"/>
</dbReference>
<keyword evidence="1" id="KW-0547">Nucleotide-binding</keyword>
<dbReference type="PANTHER" id="PTHR43790:SF8">
    <property type="entry name" value="SUGAR ABC TRANSPORTER ATP-BINDING PROTEIN"/>
    <property type="match status" value="1"/>
</dbReference>
<organism evidence="5 6">
    <name type="scientific">Amaricoccus solimangrovi</name>
    <dbReference type="NCBI Taxonomy" id="2589815"/>
    <lineage>
        <taxon>Bacteria</taxon>
        <taxon>Pseudomonadati</taxon>
        <taxon>Pseudomonadota</taxon>
        <taxon>Alphaproteobacteria</taxon>
        <taxon>Rhodobacterales</taxon>
        <taxon>Paracoccaceae</taxon>
        <taxon>Amaricoccus</taxon>
    </lineage>
</organism>
<evidence type="ECO:0000259" key="4">
    <source>
        <dbReference type="PROSITE" id="PS50893"/>
    </source>
</evidence>
<dbReference type="EMBL" id="VFRP01000006">
    <property type="protein sequence ID" value="TPE51744.1"/>
    <property type="molecule type" value="Genomic_DNA"/>
</dbReference>
<dbReference type="Pfam" id="PF00005">
    <property type="entry name" value="ABC_tran"/>
    <property type="match status" value="1"/>
</dbReference>
<dbReference type="InterPro" id="IPR003439">
    <property type="entry name" value="ABC_transporter-like_ATP-bd"/>
</dbReference>
<evidence type="ECO:0000313" key="6">
    <source>
        <dbReference type="Proteomes" id="UP000319255"/>
    </source>
</evidence>
<evidence type="ECO:0000256" key="3">
    <source>
        <dbReference type="SAM" id="MobiDB-lite"/>
    </source>
</evidence>
<dbReference type="GO" id="GO:0016887">
    <property type="term" value="F:ATP hydrolysis activity"/>
    <property type="evidence" value="ECO:0007669"/>
    <property type="project" value="InterPro"/>
</dbReference>
<feature type="domain" description="ABC transporter" evidence="4">
    <location>
        <begin position="29"/>
        <end position="267"/>
    </location>
</feature>
<gene>
    <name evidence="5" type="ORF">FJM51_08620</name>
</gene>
<evidence type="ECO:0000256" key="2">
    <source>
        <dbReference type="ARBA" id="ARBA00022840"/>
    </source>
</evidence>
<dbReference type="Proteomes" id="UP000319255">
    <property type="component" value="Unassembled WGS sequence"/>
</dbReference>
<dbReference type="SMART" id="SM00382">
    <property type="entry name" value="AAA"/>
    <property type="match status" value="1"/>
</dbReference>
<dbReference type="PROSITE" id="PS01121">
    <property type="entry name" value="CASPASE_HIS"/>
    <property type="match status" value="1"/>
</dbReference>